<evidence type="ECO:0000313" key="5">
    <source>
        <dbReference type="Proteomes" id="UP000838756"/>
    </source>
</evidence>
<dbReference type="InterPro" id="IPR000387">
    <property type="entry name" value="Tyr_Pase_dom"/>
</dbReference>
<dbReference type="SUPFAM" id="SSF52799">
    <property type="entry name" value="(Phosphotyrosine protein) phosphatases II"/>
    <property type="match status" value="1"/>
</dbReference>
<dbReference type="AlphaFoldDB" id="A0A8S4RWT0"/>
<gene>
    <name evidence="4" type="primary">jg17392</name>
    <name evidence="4" type="ORF">PAEG_LOCUS19451</name>
</gene>
<dbReference type="GO" id="GO:0016314">
    <property type="term" value="F:phosphatidylinositol-3,4,5-trisphosphate 3-phosphatase activity"/>
    <property type="evidence" value="ECO:0007669"/>
    <property type="project" value="TreeGrafter"/>
</dbReference>
<evidence type="ECO:0000313" key="4">
    <source>
        <dbReference type="EMBL" id="CAH2243289.1"/>
    </source>
</evidence>
<dbReference type="PROSITE" id="PS00383">
    <property type="entry name" value="TYR_PHOSPHATASE_1"/>
    <property type="match status" value="1"/>
</dbReference>
<sequence>MIEHVSRAKVNSEMRLSALDIKFGEHSVDYGTFHDPRVSAEVPPMSVQRYELVDHAPPEITQIQQFCDDVHHWLNEDPKNVAAVHCKAGKGRTGTMVCCYLLYCGQKESADMALQFYGHKRTHDKKGDLFLYPSVENIKKLVH</sequence>
<dbReference type="InterPro" id="IPR029023">
    <property type="entry name" value="Tensin_phosphatase"/>
</dbReference>
<dbReference type="OrthoDB" id="16692at2759"/>
<reference evidence="4" key="1">
    <citation type="submission" date="2022-03" db="EMBL/GenBank/DDBJ databases">
        <authorList>
            <person name="Lindestad O."/>
        </authorList>
    </citation>
    <scope>NUCLEOTIDE SEQUENCE</scope>
</reference>
<dbReference type="PANTHER" id="PTHR12305">
    <property type="entry name" value="PHOSPHATASE WITH HOMOLOGY TO TENSIN"/>
    <property type="match status" value="1"/>
</dbReference>
<evidence type="ECO:0000259" key="2">
    <source>
        <dbReference type="PROSITE" id="PS50056"/>
    </source>
</evidence>
<dbReference type="Gene3D" id="3.90.190.10">
    <property type="entry name" value="Protein tyrosine phosphatase superfamily"/>
    <property type="match status" value="1"/>
</dbReference>
<feature type="domain" description="Phosphatase tensin-type" evidence="3">
    <location>
        <begin position="1"/>
        <end position="143"/>
    </location>
</feature>
<dbReference type="PROSITE" id="PS50056">
    <property type="entry name" value="TYR_PHOSPHATASE_2"/>
    <property type="match status" value="1"/>
</dbReference>
<protein>
    <submittedName>
        <fullName evidence="4">Jg17392 protein</fullName>
    </submittedName>
</protein>
<dbReference type="InterPro" id="IPR029021">
    <property type="entry name" value="Prot-tyrosine_phosphatase-like"/>
</dbReference>
<evidence type="ECO:0000259" key="3">
    <source>
        <dbReference type="PROSITE" id="PS51181"/>
    </source>
</evidence>
<dbReference type="EMBL" id="CAKXAJ010025735">
    <property type="protein sequence ID" value="CAH2243289.1"/>
    <property type="molecule type" value="Genomic_DNA"/>
</dbReference>
<feature type="domain" description="Tyrosine specific protein phosphatases" evidence="2">
    <location>
        <begin position="64"/>
        <end position="121"/>
    </location>
</feature>
<dbReference type="Proteomes" id="UP000838756">
    <property type="component" value="Unassembled WGS sequence"/>
</dbReference>
<keyword evidence="5" id="KW-1185">Reference proteome</keyword>
<dbReference type="InterPro" id="IPR057023">
    <property type="entry name" value="PTP-SAK"/>
</dbReference>
<proteinExistence type="predicted"/>
<evidence type="ECO:0000256" key="1">
    <source>
        <dbReference type="ARBA" id="ARBA00022801"/>
    </source>
</evidence>
<dbReference type="InterPro" id="IPR051281">
    <property type="entry name" value="Dual-spec_lipid-protein_phosph"/>
</dbReference>
<comment type="caution">
    <text evidence="4">The sequence shown here is derived from an EMBL/GenBank/DDBJ whole genome shotgun (WGS) entry which is preliminary data.</text>
</comment>
<accession>A0A8S4RWT0</accession>
<dbReference type="InterPro" id="IPR016130">
    <property type="entry name" value="Tyr_Pase_AS"/>
</dbReference>
<dbReference type="Pfam" id="PF22784">
    <property type="entry name" value="PTP-SAK"/>
    <property type="match status" value="1"/>
</dbReference>
<dbReference type="GO" id="GO:0005829">
    <property type="term" value="C:cytosol"/>
    <property type="evidence" value="ECO:0007669"/>
    <property type="project" value="TreeGrafter"/>
</dbReference>
<organism evidence="4 5">
    <name type="scientific">Pararge aegeria aegeria</name>
    <dbReference type="NCBI Taxonomy" id="348720"/>
    <lineage>
        <taxon>Eukaryota</taxon>
        <taxon>Metazoa</taxon>
        <taxon>Ecdysozoa</taxon>
        <taxon>Arthropoda</taxon>
        <taxon>Hexapoda</taxon>
        <taxon>Insecta</taxon>
        <taxon>Pterygota</taxon>
        <taxon>Neoptera</taxon>
        <taxon>Endopterygota</taxon>
        <taxon>Lepidoptera</taxon>
        <taxon>Glossata</taxon>
        <taxon>Ditrysia</taxon>
        <taxon>Papilionoidea</taxon>
        <taxon>Nymphalidae</taxon>
        <taxon>Satyrinae</taxon>
        <taxon>Satyrini</taxon>
        <taxon>Parargina</taxon>
        <taxon>Pararge</taxon>
    </lineage>
</organism>
<keyword evidence="1" id="KW-0378">Hydrolase</keyword>
<dbReference type="PROSITE" id="PS51181">
    <property type="entry name" value="PPASE_TENSIN"/>
    <property type="match status" value="1"/>
</dbReference>
<name>A0A8S4RWT0_9NEOP</name>